<dbReference type="EMBL" id="BAABME010025275">
    <property type="protein sequence ID" value="GAA0171821.1"/>
    <property type="molecule type" value="Genomic_DNA"/>
</dbReference>
<dbReference type="Proteomes" id="UP001454036">
    <property type="component" value="Unassembled WGS sequence"/>
</dbReference>
<comment type="caution">
    <text evidence="1">The sequence shown here is derived from an EMBL/GenBank/DDBJ whole genome shotgun (WGS) entry which is preliminary data.</text>
</comment>
<dbReference type="AlphaFoldDB" id="A0AAV3R825"/>
<evidence type="ECO:0000313" key="2">
    <source>
        <dbReference type="Proteomes" id="UP001454036"/>
    </source>
</evidence>
<dbReference type="PANTHER" id="PTHR11709">
    <property type="entry name" value="MULTI-COPPER OXIDASE"/>
    <property type="match status" value="1"/>
</dbReference>
<accession>A0AAV3R825</accession>
<proteinExistence type="predicted"/>
<organism evidence="1 2">
    <name type="scientific">Lithospermum erythrorhizon</name>
    <name type="common">Purple gromwell</name>
    <name type="synonym">Lithospermum officinale var. erythrorhizon</name>
    <dbReference type="NCBI Taxonomy" id="34254"/>
    <lineage>
        <taxon>Eukaryota</taxon>
        <taxon>Viridiplantae</taxon>
        <taxon>Streptophyta</taxon>
        <taxon>Embryophyta</taxon>
        <taxon>Tracheophyta</taxon>
        <taxon>Spermatophyta</taxon>
        <taxon>Magnoliopsida</taxon>
        <taxon>eudicotyledons</taxon>
        <taxon>Gunneridae</taxon>
        <taxon>Pentapetalae</taxon>
        <taxon>asterids</taxon>
        <taxon>lamiids</taxon>
        <taxon>Boraginales</taxon>
        <taxon>Boraginaceae</taxon>
        <taxon>Boraginoideae</taxon>
        <taxon>Lithospermeae</taxon>
        <taxon>Lithospermum</taxon>
    </lineage>
</organism>
<gene>
    <name evidence="1" type="ORF">LIER_41227</name>
</gene>
<dbReference type="InterPro" id="IPR008972">
    <property type="entry name" value="Cupredoxin"/>
</dbReference>
<dbReference type="Gene3D" id="2.60.40.420">
    <property type="entry name" value="Cupredoxins - blue copper proteins"/>
    <property type="match status" value="1"/>
</dbReference>
<name>A0AAV3R825_LITER</name>
<dbReference type="InterPro" id="IPR045087">
    <property type="entry name" value="Cu-oxidase_fam"/>
</dbReference>
<dbReference type="GO" id="GO:0016491">
    <property type="term" value="F:oxidoreductase activity"/>
    <property type="evidence" value="ECO:0007669"/>
    <property type="project" value="TreeGrafter"/>
</dbReference>
<reference evidence="1 2" key="1">
    <citation type="submission" date="2024-01" db="EMBL/GenBank/DDBJ databases">
        <title>The complete chloroplast genome sequence of Lithospermum erythrorhizon: insights into the phylogenetic relationship among Boraginaceae species and the maternal lineages of purple gromwells.</title>
        <authorList>
            <person name="Okada T."/>
            <person name="Watanabe K."/>
        </authorList>
    </citation>
    <scope>NUCLEOTIDE SEQUENCE [LARGE SCALE GENOMIC DNA]</scope>
</reference>
<sequence>MVNHPLTVVAVDVYFHASGQENATCLGPNGQRITACMNNRSFEPSTKLSILEALYYNVSVIYTTDFPDEPPVKFDYSNEANTFSFALLPTVRSHSVRQLKYNSTVEIIFQNTAFG</sequence>
<keyword evidence="2" id="KW-1185">Reference proteome</keyword>
<protein>
    <submittedName>
        <fullName evidence="1">Uncharacterized protein</fullName>
    </submittedName>
</protein>
<evidence type="ECO:0000313" key="1">
    <source>
        <dbReference type="EMBL" id="GAA0171821.1"/>
    </source>
</evidence>
<dbReference type="PANTHER" id="PTHR11709:SF9">
    <property type="entry name" value="LACCASE-7"/>
    <property type="match status" value="1"/>
</dbReference>